<gene>
    <name evidence="1" type="ORF">AV654_16640</name>
</gene>
<evidence type="ECO:0000313" key="1">
    <source>
        <dbReference type="EMBL" id="KZE79109.1"/>
    </source>
</evidence>
<keyword evidence="2" id="KW-1185">Reference proteome</keyword>
<dbReference type="Proteomes" id="UP000076563">
    <property type="component" value="Unassembled WGS sequence"/>
</dbReference>
<organism evidence="1 2">
    <name type="scientific">Paenibacillus elgii</name>
    <dbReference type="NCBI Taxonomy" id="189691"/>
    <lineage>
        <taxon>Bacteria</taxon>
        <taxon>Bacillati</taxon>
        <taxon>Bacillota</taxon>
        <taxon>Bacilli</taxon>
        <taxon>Bacillales</taxon>
        <taxon>Paenibacillaceae</taxon>
        <taxon>Paenibacillus</taxon>
    </lineage>
</organism>
<accession>A0A161S3P9</accession>
<dbReference type="EMBL" id="LQRA01000052">
    <property type="protein sequence ID" value="KZE79109.1"/>
    <property type="molecule type" value="Genomic_DNA"/>
</dbReference>
<sequence>MLTAKRLPVVPNPGFETECYHNLRLSIVMTEPRLMPWCLSHFVNLIVQSKSAGQFPLVRFEEHLELYGGLLAEEPLAVKPGGYVSAIREAIDAGSYVLVYLDWKRIPQSHFFAVREMVHDALVYGYDDESGTLDILAFETNGRAYGSVCLPYETCEAELAHVAERHADTHIWFVYYGFPLTAVRLHRSPSMPSGFDYRSLYFALERGRVRAPGLSQDAFANGYFVYDYMAGLFHQMAGGDVALDPREFGFWNINMHKMMQRQKWMLKRIDALERAADSPLLGKSKRLYENAKQRLMSIRADSLKAQKTGDASLLTRIGEHFQAMYEQEKRAVPLLMEYLVRLKFERKGERSL</sequence>
<protein>
    <submittedName>
        <fullName evidence="1">Uncharacterized protein</fullName>
    </submittedName>
</protein>
<proteinExistence type="predicted"/>
<dbReference type="RefSeq" id="WP_063181632.1">
    <property type="nucleotide sequence ID" value="NZ_LQRA01000052.1"/>
</dbReference>
<reference evidence="2" key="1">
    <citation type="submission" date="2016-01" db="EMBL/GenBank/DDBJ databases">
        <title>Draft genome of Chromobacterium sp. F49.</title>
        <authorList>
            <person name="Hong K.W."/>
        </authorList>
    </citation>
    <scope>NUCLEOTIDE SEQUENCE [LARGE SCALE GENOMIC DNA]</scope>
    <source>
        <strain evidence="2">M63</strain>
    </source>
</reference>
<dbReference type="AlphaFoldDB" id="A0A161S3P9"/>
<comment type="caution">
    <text evidence="1">The sequence shown here is derived from an EMBL/GenBank/DDBJ whole genome shotgun (WGS) entry which is preliminary data.</text>
</comment>
<name>A0A161S3P9_9BACL</name>
<evidence type="ECO:0000313" key="2">
    <source>
        <dbReference type="Proteomes" id="UP000076563"/>
    </source>
</evidence>